<dbReference type="SUPFAM" id="SSF51735">
    <property type="entry name" value="NAD(P)-binding Rossmann-fold domains"/>
    <property type="match status" value="1"/>
</dbReference>
<comment type="caution">
    <text evidence="3">The sequence shown here is derived from an EMBL/GenBank/DDBJ whole genome shotgun (WGS) entry which is preliminary data.</text>
</comment>
<evidence type="ECO:0000256" key="2">
    <source>
        <dbReference type="ARBA" id="ARBA00023002"/>
    </source>
</evidence>
<proteinExistence type="inferred from homology"/>
<dbReference type="OrthoDB" id="9792355at2"/>
<dbReference type="InterPro" id="IPR020904">
    <property type="entry name" value="Sc_DH/Rdtase_CS"/>
</dbReference>
<dbReference type="PRINTS" id="PR00081">
    <property type="entry name" value="GDHRDH"/>
</dbReference>
<sequence>MAQQDKQELAGKVALVTGAARGLGAAAAEGLAREGASILVTDMRADEGQAVVDRIAGAGGKAAFFPLDVTQEDQWEAAVAKAEELFGALHILVNNAGVAPAGEYIENLAFEDWKRVTAIDLDSVFLGCKHGIRTIKKYSSPKANDGAIINISSVMGIVGFPRNADYNASKGGVRIMTKVAALECAELGYGIRVNSIHPGFIDTALVRDAVEEGTKRPDAVLQSANEMIDMLVMAHPIGRLGETRDIGDAVVFLASPRSGFMTGSELVVDGGYTAR</sequence>
<evidence type="ECO:0000256" key="1">
    <source>
        <dbReference type="ARBA" id="ARBA00006484"/>
    </source>
</evidence>
<dbReference type="FunFam" id="3.40.50.720:FF:000084">
    <property type="entry name" value="Short-chain dehydrogenase reductase"/>
    <property type="match status" value="1"/>
</dbReference>
<name>A0A845QEP5_9HYPH</name>
<organism evidence="3 4">
    <name type="scientific">Pyruvatibacter mobilis</name>
    <dbReference type="NCBI Taxonomy" id="1712261"/>
    <lineage>
        <taxon>Bacteria</taxon>
        <taxon>Pseudomonadati</taxon>
        <taxon>Pseudomonadota</taxon>
        <taxon>Alphaproteobacteria</taxon>
        <taxon>Hyphomicrobiales</taxon>
        <taxon>Parvibaculaceae</taxon>
        <taxon>Pyruvatibacter</taxon>
    </lineage>
</organism>
<dbReference type="PANTHER" id="PTHR42760">
    <property type="entry name" value="SHORT-CHAIN DEHYDROGENASES/REDUCTASES FAMILY MEMBER"/>
    <property type="match status" value="1"/>
</dbReference>
<dbReference type="PROSITE" id="PS00061">
    <property type="entry name" value="ADH_SHORT"/>
    <property type="match status" value="1"/>
</dbReference>
<dbReference type="PANTHER" id="PTHR42760:SF133">
    <property type="entry name" value="3-OXOACYL-[ACYL-CARRIER-PROTEIN] REDUCTASE"/>
    <property type="match status" value="1"/>
</dbReference>
<keyword evidence="4" id="KW-1185">Reference proteome</keyword>
<gene>
    <name evidence="3" type="ORF">GTQ45_14350</name>
</gene>
<dbReference type="InterPro" id="IPR036291">
    <property type="entry name" value="NAD(P)-bd_dom_sf"/>
</dbReference>
<dbReference type="Gene3D" id="3.40.50.720">
    <property type="entry name" value="NAD(P)-binding Rossmann-like Domain"/>
    <property type="match status" value="1"/>
</dbReference>
<dbReference type="RefSeq" id="WP_160588914.1">
    <property type="nucleotide sequence ID" value="NZ_BMHN01000001.1"/>
</dbReference>
<accession>A0A845QEP5</accession>
<dbReference type="InterPro" id="IPR002347">
    <property type="entry name" value="SDR_fam"/>
</dbReference>
<dbReference type="GO" id="GO:0047936">
    <property type="term" value="F:glucose 1-dehydrogenase [NAD(P)+] activity"/>
    <property type="evidence" value="ECO:0007669"/>
    <property type="project" value="UniProtKB-EC"/>
</dbReference>
<reference evidence="3 4" key="1">
    <citation type="journal article" date="2016" name="Int. J. Syst. Evol. Microbiol.">
        <title>Pyruvatibacter mobilis gen. nov., sp. nov., a marine bacterium from the culture broth of Picochlorum sp. 122.</title>
        <authorList>
            <person name="Wang G."/>
            <person name="Tang M."/>
            <person name="Wu H."/>
            <person name="Dai S."/>
            <person name="Li T."/>
            <person name="Chen C."/>
            <person name="He H."/>
            <person name="Fan J."/>
            <person name="Xiang W."/>
            <person name="Li X."/>
        </authorList>
    </citation>
    <scope>NUCLEOTIDE SEQUENCE [LARGE SCALE GENOMIC DNA]</scope>
    <source>
        <strain evidence="3 4">GYP-11</strain>
    </source>
</reference>
<dbReference type="Pfam" id="PF13561">
    <property type="entry name" value="adh_short_C2"/>
    <property type="match status" value="1"/>
</dbReference>
<dbReference type="EMBL" id="WXYQ01000012">
    <property type="protein sequence ID" value="NBG96917.1"/>
    <property type="molecule type" value="Genomic_DNA"/>
</dbReference>
<keyword evidence="2 3" id="KW-0560">Oxidoreductase</keyword>
<evidence type="ECO:0000313" key="4">
    <source>
        <dbReference type="Proteomes" id="UP000470384"/>
    </source>
</evidence>
<dbReference type="AlphaFoldDB" id="A0A845QEP5"/>
<evidence type="ECO:0000313" key="3">
    <source>
        <dbReference type="EMBL" id="NBG96917.1"/>
    </source>
</evidence>
<dbReference type="EC" id="1.1.1.47" evidence="3"/>
<dbReference type="Proteomes" id="UP000470384">
    <property type="component" value="Unassembled WGS sequence"/>
</dbReference>
<comment type="similarity">
    <text evidence="1">Belongs to the short-chain dehydrogenases/reductases (SDR) family.</text>
</comment>
<dbReference type="PRINTS" id="PR00080">
    <property type="entry name" value="SDRFAMILY"/>
</dbReference>
<dbReference type="NCBIfam" id="NF005559">
    <property type="entry name" value="PRK07231.1"/>
    <property type="match status" value="1"/>
</dbReference>
<dbReference type="GeneID" id="300654240"/>
<protein>
    <submittedName>
        <fullName evidence="3">Glucose 1-dehydrogenase</fullName>
        <ecNumber evidence="3">1.1.1.47</ecNumber>
    </submittedName>
</protein>